<dbReference type="Proteomes" id="UP000663827">
    <property type="component" value="Unassembled WGS sequence"/>
</dbReference>
<dbReference type="PROSITE" id="PS50048">
    <property type="entry name" value="ZN2_CY6_FUNGAL_2"/>
    <property type="match status" value="1"/>
</dbReference>
<keyword evidence="1" id="KW-0539">Nucleus</keyword>
<dbReference type="InterPro" id="IPR036864">
    <property type="entry name" value="Zn2-C6_fun-type_DNA-bd_sf"/>
</dbReference>
<dbReference type="GO" id="GO:0000976">
    <property type="term" value="F:transcription cis-regulatory region binding"/>
    <property type="evidence" value="ECO:0007669"/>
    <property type="project" value="TreeGrafter"/>
</dbReference>
<feature type="region of interest" description="Disordered" evidence="2">
    <location>
        <begin position="183"/>
        <end position="205"/>
    </location>
</feature>
<evidence type="ECO:0000259" key="3">
    <source>
        <dbReference type="PROSITE" id="PS50048"/>
    </source>
</evidence>
<protein>
    <recommendedName>
        <fullName evidence="3">Zn(2)-C6 fungal-type domain-containing protein</fullName>
    </recommendedName>
</protein>
<dbReference type="PANTHER" id="PTHR37534">
    <property type="entry name" value="TRANSCRIPTIONAL ACTIVATOR PROTEIN UGA3"/>
    <property type="match status" value="1"/>
</dbReference>
<dbReference type="Pfam" id="PF00172">
    <property type="entry name" value="Zn_clus"/>
    <property type="match status" value="1"/>
</dbReference>
<evidence type="ECO:0000256" key="1">
    <source>
        <dbReference type="ARBA" id="ARBA00023242"/>
    </source>
</evidence>
<dbReference type="CDD" id="cd00067">
    <property type="entry name" value="GAL4"/>
    <property type="match status" value="1"/>
</dbReference>
<dbReference type="GO" id="GO:0005634">
    <property type="term" value="C:nucleus"/>
    <property type="evidence" value="ECO:0007669"/>
    <property type="project" value="TreeGrafter"/>
</dbReference>
<dbReference type="SMART" id="SM00066">
    <property type="entry name" value="GAL4"/>
    <property type="match status" value="1"/>
</dbReference>
<evidence type="ECO:0000313" key="4">
    <source>
        <dbReference type="EMBL" id="CAE7234322.1"/>
    </source>
</evidence>
<sequence length="593" mass="65644">MLGVYECSRPGTAGNDFVGYPTQPINVVSPMSYLSSPGCVNCEASHKRCDRTRGPTGCRRCAKAGIECGGYLASRIPKPKHSIRENETSAGIITETITRQAYFSSLTNQPVPTEHANPISGVMTSFTDASAPTDASRSVENNSAILNHPLPSNDPDPNHIPLYTTQHFQARLASAIHEKVPFPPAKTDRAIPGGRITPLIESMPTPPVEEHIGIGTHRPPIVELMTPGSADSKFNPAGNSLVAPLTPESHHAEPEVGLGSASSTTNRVESMVNWLAYPDEDLQSDDPENIQGELLDGLVLDRQVESNLLPFIVHSFASWMSRFLFEPVRIIGITRDHIMRSYANHPTQQTMMLISNAALSVSRSTNYDLTDFMTLHTQLLKSTVEVRARINVELSREQALSAMEHSHEFISTLCRVGSFASVLNVMDLYSPIFRRACPEPGEVLVNLPRVLTTINIHLQFYATLDVLQSVLTHRPMFFRYDLDFLSPRDEELVNAEDGPGLRWLYGVPDRLMITLAKMNTLLEDFGCCVDAGRVRELEKEIEAFAPVIGSSAGTDPILNIGRVMVQESWRLAAYVYLYMNPQTHELRMLSRNL</sequence>
<dbReference type="AlphaFoldDB" id="A0A8H3EBU0"/>
<dbReference type="PANTHER" id="PTHR37534:SF7">
    <property type="entry name" value="TRANSCRIPTIONAL ACTIVATOR PROTEIN UGA3"/>
    <property type="match status" value="1"/>
</dbReference>
<dbReference type="InterPro" id="IPR001138">
    <property type="entry name" value="Zn2Cys6_DnaBD"/>
</dbReference>
<dbReference type="EMBL" id="CAJNJQ010006673">
    <property type="protein sequence ID" value="CAE7234322.1"/>
    <property type="molecule type" value="Genomic_DNA"/>
</dbReference>
<organism evidence="4 5">
    <name type="scientific">Rhizoctonia solani</name>
    <dbReference type="NCBI Taxonomy" id="456999"/>
    <lineage>
        <taxon>Eukaryota</taxon>
        <taxon>Fungi</taxon>
        <taxon>Dikarya</taxon>
        <taxon>Basidiomycota</taxon>
        <taxon>Agaricomycotina</taxon>
        <taxon>Agaricomycetes</taxon>
        <taxon>Cantharellales</taxon>
        <taxon>Ceratobasidiaceae</taxon>
        <taxon>Rhizoctonia</taxon>
    </lineage>
</organism>
<dbReference type="GO" id="GO:0045944">
    <property type="term" value="P:positive regulation of transcription by RNA polymerase II"/>
    <property type="evidence" value="ECO:0007669"/>
    <property type="project" value="TreeGrafter"/>
</dbReference>
<evidence type="ECO:0000313" key="5">
    <source>
        <dbReference type="Proteomes" id="UP000663827"/>
    </source>
</evidence>
<dbReference type="GO" id="GO:0000981">
    <property type="term" value="F:DNA-binding transcription factor activity, RNA polymerase II-specific"/>
    <property type="evidence" value="ECO:0007669"/>
    <property type="project" value="InterPro"/>
</dbReference>
<evidence type="ECO:0000256" key="2">
    <source>
        <dbReference type="SAM" id="MobiDB-lite"/>
    </source>
</evidence>
<reference evidence="4" key="1">
    <citation type="submission" date="2021-01" db="EMBL/GenBank/DDBJ databases">
        <authorList>
            <person name="Kaushik A."/>
        </authorList>
    </citation>
    <scope>NUCLEOTIDE SEQUENCE</scope>
    <source>
        <strain evidence="4">AG5</strain>
    </source>
</reference>
<accession>A0A8H3EBU0</accession>
<name>A0A8H3EBU0_9AGAM</name>
<proteinExistence type="predicted"/>
<feature type="region of interest" description="Disordered" evidence="2">
    <location>
        <begin position="227"/>
        <end position="264"/>
    </location>
</feature>
<dbReference type="GO" id="GO:0008270">
    <property type="term" value="F:zinc ion binding"/>
    <property type="evidence" value="ECO:0007669"/>
    <property type="project" value="InterPro"/>
</dbReference>
<gene>
    <name evidence="4" type="ORF">RDB_LOCUS193620</name>
</gene>
<feature type="domain" description="Zn(2)-C6 fungal-type" evidence="3">
    <location>
        <begin position="38"/>
        <end position="68"/>
    </location>
</feature>
<dbReference type="SUPFAM" id="SSF57701">
    <property type="entry name" value="Zn2/Cys6 DNA-binding domain"/>
    <property type="match status" value="1"/>
</dbReference>
<comment type="caution">
    <text evidence="4">The sequence shown here is derived from an EMBL/GenBank/DDBJ whole genome shotgun (WGS) entry which is preliminary data.</text>
</comment>